<comment type="catalytic activity">
    <reaction evidence="9 11">
        <text>5-[(5-phospho-1-deoxy-D-ribulos-1-ylimino)methylamino]-1-(5-phospho-beta-D-ribosyl)imidazole-4-carboxamide + L-glutamine = D-erythro-1-(imidazol-4-yl)glycerol 3-phosphate + 5-amino-1-(5-phospho-beta-D-ribosyl)imidazole-4-carboxamide + L-glutamate + H(+)</text>
        <dbReference type="Rhea" id="RHEA:24793"/>
        <dbReference type="ChEBI" id="CHEBI:15378"/>
        <dbReference type="ChEBI" id="CHEBI:29985"/>
        <dbReference type="ChEBI" id="CHEBI:58278"/>
        <dbReference type="ChEBI" id="CHEBI:58359"/>
        <dbReference type="ChEBI" id="CHEBI:58475"/>
        <dbReference type="ChEBI" id="CHEBI:58525"/>
        <dbReference type="EC" id="4.3.2.10"/>
    </reaction>
</comment>
<keyword evidence="7 11" id="KW-0456">Lyase</keyword>
<dbReference type="HAMAP" id="MF_00278">
    <property type="entry name" value="HisH"/>
    <property type="match status" value="1"/>
</dbReference>
<organism evidence="13 14">
    <name type="scientific">Streptomyces hiroshimensis</name>
    <dbReference type="NCBI Taxonomy" id="66424"/>
    <lineage>
        <taxon>Bacteria</taxon>
        <taxon>Bacillati</taxon>
        <taxon>Actinomycetota</taxon>
        <taxon>Actinomycetes</taxon>
        <taxon>Kitasatosporales</taxon>
        <taxon>Streptomycetaceae</taxon>
        <taxon>Streptomyces</taxon>
    </lineage>
</organism>
<dbReference type="PANTHER" id="PTHR42701:SF1">
    <property type="entry name" value="IMIDAZOLE GLYCEROL PHOSPHATE SYNTHASE SUBUNIT HISH"/>
    <property type="match status" value="1"/>
</dbReference>
<dbReference type="Pfam" id="PF00117">
    <property type="entry name" value="GATase"/>
    <property type="match status" value="1"/>
</dbReference>
<gene>
    <name evidence="11 13" type="primary">hisH</name>
    <name evidence="13" type="ORF">GCM10010324_46970</name>
</gene>
<evidence type="ECO:0000259" key="12">
    <source>
        <dbReference type="Pfam" id="PF00117"/>
    </source>
</evidence>
<proteinExistence type="inferred from homology"/>
<evidence type="ECO:0000256" key="8">
    <source>
        <dbReference type="ARBA" id="ARBA00025299"/>
    </source>
</evidence>
<reference evidence="14" key="1">
    <citation type="journal article" date="2019" name="Int. J. Syst. Evol. Microbiol.">
        <title>The Global Catalogue of Microorganisms (GCM) 10K type strain sequencing project: providing services to taxonomists for standard genome sequencing and annotation.</title>
        <authorList>
            <consortium name="The Broad Institute Genomics Platform"/>
            <consortium name="The Broad Institute Genome Sequencing Center for Infectious Disease"/>
            <person name="Wu L."/>
            <person name="Ma J."/>
        </authorList>
    </citation>
    <scope>NUCLEOTIDE SEQUENCE [LARGE SCALE GENOMIC DNA]</scope>
    <source>
        <strain evidence="14">JCM 4586</strain>
    </source>
</reference>
<keyword evidence="14" id="KW-1185">Reference proteome</keyword>
<accession>A0ABQ2YUZ7</accession>
<dbReference type="Gene3D" id="3.40.50.880">
    <property type="match status" value="1"/>
</dbReference>
<evidence type="ECO:0000256" key="2">
    <source>
        <dbReference type="ARBA" id="ARBA00011152"/>
    </source>
</evidence>
<dbReference type="InterPro" id="IPR017926">
    <property type="entry name" value="GATASE"/>
</dbReference>
<dbReference type="RefSeq" id="WP_190023698.1">
    <property type="nucleotide sequence ID" value="NZ_BMUT01000010.1"/>
</dbReference>
<dbReference type="InterPro" id="IPR010139">
    <property type="entry name" value="Imidazole-glycPsynth_HisH"/>
</dbReference>
<dbReference type="EC" id="4.3.2.10" evidence="11"/>
<evidence type="ECO:0000256" key="7">
    <source>
        <dbReference type="ARBA" id="ARBA00023239"/>
    </source>
</evidence>
<feature type="active site" evidence="11">
    <location>
        <position position="195"/>
    </location>
</feature>
<dbReference type="PROSITE" id="PS51273">
    <property type="entry name" value="GATASE_TYPE_1"/>
    <property type="match status" value="1"/>
</dbReference>
<evidence type="ECO:0000256" key="4">
    <source>
        <dbReference type="ARBA" id="ARBA00022801"/>
    </source>
</evidence>
<evidence type="ECO:0000256" key="1">
    <source>
        <dbReference type="ARBA" id="ARBA00005091"/>
    </source>
</evidence>
<dbReference type="InterPro" id="IPR029062">
    <property type="entry name" value="Class_I_gatase-like"/>
</dbReference>
<evidence type="ECO:0000313" key="13">
    <source>
        <dbReference type="EMBL" id="GGX95524.1"/>
    </source>
</evidence>
<keyword evidence="11" id="KW-0963">Cytoplasm</keyword>
<feature type="active site" evidence="11">
    <location>
        <position position="197"/>
    </location>
</feature>
<comment type="catalytic activity">
    <reaction evidence="10 11">
        <text>L-glutamine + H2O = L-glutamate + NH4(+)</text>
        <dbReference type="Rhea" id="RHEA:15889"/>
        <dbReference type="ChEBI" id="CHEBI:15377"/>
        <dbReference type="ChEBI" id="CHEBI:28938"/>
        <dbReference type="ChEBI" id="CHEBI:29985"/>
        <dbReference type="ChEBI" id="CHEBI:58359"/>
        <dbReference type="EC" id="3.5.1.2"/>
    </reaction>
</comment>
<comment type="function">
    <text evidence="8 11">IGPS catalyzes the conversion of PRFAR and glutamine to IGP, AICAR and glutamate. The HisH subunit catalyzes the hydrolysis of glutamine to glutamate and ammonia as part of the synthesis of IGP and AICAR. The resulting ammonia molecule is channeled to the active site of HisF.</text>
</comment>
<dbReference type="EC" id="3.5.1.2" evidence="11"/>
<keyword evidence="6 11" id="KW-0368">Histidine biosynthesis</keyword>
<dbReference type="NCBIfam" id="TIGR01855">
    <property type="entry name" value="IMP_synth_hisH"/>
    <property type="match status" value="1"/>
</dbReference>
<evidence type="ECO:0000256" key="9">
    <source>
        <dbReference type="ARBA" id="ARBA00047838"/>
    </source>
</evidence>
<comment type="subcellular location">
    <subcellularLocation>
        <location evidence="11">Cytoplasm</location>
    </subcellularLocation>
</comment>
<comment type="pathway">
    <text evidence="1 11">Amino-acid biosynthesis; L-histidine biosynthesis; L-histidine from 5-phospho-alpha-D-ribose 1-diphosphate: step 5/9.</text>
</comment>
<evidence type="ECO:0000256" key="6">
    <source>
        <dbReference type="ARBA" id="ARBA00023102"/>
    </source>
</evidence>
<protein>
    <recommendedName>
        <fullName evidence="11">Imidazole glycerol phosphate synthase subunit HisH</fullName>
        <ecNumber evidence="11">4.3.2.10</ecNumber>
    </recommendedName>
    <alternativeName>
        <fullName evidence="11">IGP synthase glutaminase subunit</fullName>
        <ecNumber evidence="11">3.5.1.2</ecNumber>
    </alternativeName>
    <alternativeName>
        <fullName evidence="11">IGP synthase subunit HisH</fullName>
    </alternativeName>
    <alternativeName>
        <fullName evidence="11">ImGP synthase subunit HisH</fullName>
        <shortName evidence="11">IGPS subunit HisH</shortName>
    </alternativeName>
</protein>
<dbReference type="PIRSF" id="PIRSF000495">
    <property type="entry name" value="Amidotransf_hisH"/>
    <property type="match status" value="1"/>
</dbReference>
<dbReference type="EMBL" id="BMUT01000010">
    <property type="protein sequence ID" value="GGX95524.1"/>
    <property type="molecule type" value="Genomic_DNA"/>
</dbReference>
<keyword evidence="5 11" id="KW-0315">Glutamine amidotransferase</keyword>
<evidence type="ECO:0000256" key="10">
    <source>
        <dbReference type="ARBA" id="ARBA00049534"/>
    </source>
</evidence>
<evidence type="ECO:0000313" key="14">
    <source>
        <dbReference type="Proteomes" id="UP000659223"/>
    </source>
</evidence>
<dbReference type="PANTHER" id="PTHR42701">
    <property type="entry name" value="IMIDAZOLE GLYCEROL PHOSPHATE SYNTHASE SUBUNIT HISH"/>
    <property type="match status" value="1"/>
</dbReference>
<feature type="active site" description="Nucleophile" evidence="11">
    <location>
        <position position="85"/>
    </location>
</feature>
<comment type="subunit">
    <text evidence="2 11">Heterodimer of HisH and HisF.</text>
</comment>
<name>A0ABQ2YUZ7_9ACTN</name>
<dbReference type="SUPFAM" id="SSF52317">
    <property type="entry name" value="Class I glutamine amidotransferase-like"/>
    <property type="match status" value="1"/>
</dbReference>
<keyword evidence="4 11" id="KW-0378">Hydrolase</keyword>
<feature type="domain" description="Glutamine amidotransferase" evidence="12">
    <location>
        <begin position="9"/>
        <end position="210"/>
    </location>
</feature>
<evidence type="ECO:0000256" key="3">
    <source>
        <dbReference type="ARBA" id="ARBA00022605"/>
    </source>
</evidence>
<evidence type="ECO:0000256" key="11">
    <source>
        <dbReference type="HAMAP-Rule" id="MF_00278"/>
    </source>
</evidence>
<comment type="caution">
    <text evidence="13">The sequence shown here is derived from an EMBL/GenBank/DDBJ whole genome shotgun (WGS) entry which is preliminary data.</text>
</comment>
<keyword evidence="3 11" id="KW-0028">Amino-acid biosynthesis</keyword>
<evidence type="ECO:0000256" key="5">
    <source>
        <dbReference type="ARBA" id="ARBA00022962"/>
    </source>
</evidence>
<dbReference type="CDD" id="cd01748">
    <property type="entry name" value="GATase1_IGP_Synthase"/>
    <property type="match status" value="1"/>
</dbReference>
<dbReference type="Proteomes" id="UP000659223">
    <property type="component" value="Unassembled WGS sequence"/>
</dbReference>
<sequence length="214" mass="23191">MSAPKKKVVVFDYGFGNVRSAERALAHVGADVEITGDYEKAMNADGVLVPGVGAFAACMQGLRAARGDWIVGRRLSGGRPVMGICVGMQILFERGIEHGVETEGLDEWPGVVEPLKADVVPHMGWNTVTPAEDSQLFAGLDADTRYYFVHSYAVREWSLEVTNPNIRAPKVTWATHGEPFVAAVENGPLWATQFHPEKSGDAGATLLRNWLGTL</sequence>